<sequence length="210" mass="23139">MMNFRCFSAILLGAAASLSFSSCSNSSVVSLDYVPQPGLMVRGNPDFAVGEFKDKRGEKAQVLGHVRLPIGPSVDTIQTRLPVRDVVRNAFAYALEERGMLATEVKGRFILTGEIQDLRSQLLVHPYGYARIRVNVVDAASGRVVFTKVYEGERQSNAYRPGSGSPVPLLRDLTSRALQDCVDRALDDTRMRQQIGTSVDSRPRYTPGML</sequence>
<comment type="caution">
    <text evidence="2">The sequence shown here is derived from an EMBL/GenBank/DDBJ whole genome shotgun (WGS) entry which is preliminary data.</text>
</comment>
<evidence type="ECO:0000256" key="1">
    <source>
        <dbReference type="SAM" id="SignalP"/>
    </source>
</evidence>
<evidence type="ECO:0000313" key="2">
    <source>
        <dbReference type="EMBL" id="MFC5457453.1"/>
    </source>
</evidence>
<dbReference type="Proteomes" id="UP001596052">
    <property type="component" value="Unassembled WGS sequence"/>
</dbReference>
<organism evidence="2 3">
    <name type="scientific">Prosthecobacter fluviatilis</name>
    <dbReference type="NCBI Taxonomy" id="445931"/>
    <lineage>
        <taxon>Bacteria</taxon>
        <taxon>Pseudomonadati</taxon>
        <taxon>Verrucomicrobiota</taxon>
        <taxon>Verrucomicrobiia</taxon>
        <taxon>Verrucomicrobiales</taxon>
        <taxon>Verrucomicrobiaceae</taxon>
        <taxon>Prosthecobacter</taxon>
    </lineage>
</organism>
<keyword evidence="1" id="KW-0732">Signal</keyword>
<name>A0ABW0KV75_9BACT</name>
<dbReference type="RefSeq" id="WP_377170773.1">
    <property type="nucleotide sequence ID" value="NZ_JBHSMQ010000010.1"/>
</dbReference>
<dbReference type="EMBL" id="JBHSMQ010000010">
    <property type="protein sequence ID" value="MFC5457453.1"/>
    <property type="molecule type" value="Genomic_DNA"/>
</dbReference>
<feature type="chain" id="PRO_5045259928" description="Lipoprotein" evidence="1">
    <location>
        <begin position="27"/>
        <end position="210"/>
    </location>
</feature>
<keyword evidence="3" id="KW-1185">Reference proteome</keyword>
<dbReference type="PROSITE" id="PS51257">
    <property type="entry name" value="PROKAR_LIPOPROTEIN"/>
    <property type="match status" value="1"/>
</dbReference>
<reference evidence="3" key="1">
    <citation type="journal article" date="2019" name="Int. J. Syst. Evol. Microbiol.">
        <title>The Global Catalogue of Microorganisms (GCM) 10K type strain sequencing project: providing services to taxonomists for standard genome sequencing and annotation.</title>
        <authorList>
            <consortium name="The Broad Institute Genomics Platform"/>
            <consortium name="The Broad Institute Genome Sequencing Center for Infectious Disease"/>
            <person name="Wu L."/>
            <person name="Ma J."/>
        </authorList>
    </citation>
    <scope>NUCLEOTIDE SEQUENCE [LARGE SCALE GENOMIC DNA]</scope>
    <source>
        <strain evidence="3">CGMCC 4.1469</strain>
    </source>
</reference>
<protein>
    <recommendedName>
        <fullName evidence="4">Lipoprotein</fullName>
    </recommendedName>
</protein>
<proteinExistence type="predicted"/>
<evidence type="ECO:0000313" key="3">
    <source>
        <dbReference type="Proteomes" id="UP001596052"/>
    </source>
</evidence>
<evidence type="ECO:0008006" key="4">
    <source>
        <dbReference type="Google" id="ProtNLM"/>
    </source>
</evidence>
<feature type="signal peptide" evidence="1">
    <location>
        <begin position="1"/>
        <end position="26"/>
    </location>
</feature>
<accession>A0ABW0KV75</accession>
<gene>
    <name evidence="2" type="ORF">ACFQDI_21480</name>
</gene>